<feature type="transmembrane region" description="Helical" evidence="1">
    <location>
        <begin position="91"/>
        <end position="108"/>
    </location>
</feature>
<organism evidence="2 3">
    <name type="scientific">Caldimonas brevitalea</name>
    <dbReference type="NCBI Taxonomy" id="413882"/>
    <lineage>
        <taxon>Bacteria</taxon>
        <taxon>Pseudomonadati</taxon>
        <taxon>Pseudomonadota</taxon>
        <taxon>Betaproteobacteria</taxon>
        <taxon>Burkholderiales</taxon>
        <taxon>Sphaerotilaceae</taxon>
        <taxon>Caldimonas</taxon>
    </lineage>
</organism>
<keyword evidence="1" id="KW-0472">Membrane</keyword>
<protein>
    <recommendedName>
        <fullName evidence="4">DUF2812 domain-containing protein</fullName>
    </recommendedName>
</protein>
<sequence length="169" mass="18362">MQSVVVTFDRVFDVQRLTRGRSGPKYTLFGFESAGKRYFNVEVDGWPELEAGATVTALLRTPGNWRTLVGWVEHGSQRIVGPDDRETRRSALVGVMVAVVLFGFILNSKRFAAADAAGPWATFVAAMVCAVAVVSMFFLAYRQTKDLRALKALQDSLTRGPSAAGDDGG</sequence>
<keyword evidence="1" id="KW-0812">Transmembrane</keyword>
<dbReference type="OrthoDB" id="8909552at2"/>
<dbReference type="Proteomes" id="UP000035352">
    <property type="component" value="Chromosome"/>
</dbReference>
<dbReference type="AlphaFoldDB" id="A0A0G3BI84"/>
<evidence type="ECO:0008006" key="4">
    <source>
        <dbReference type="Google" id="ProtNLM"/>
    </source>
</evidence>
<dbReference type="KEGG" id="pbh:AAW51_0390"/>
<evidence type="ECO:0000313" key="2">
    <source>
        <dbReference type="EMBL" id="AKJ27081.1"/>
    </source>
</evidence>
<feature type="transmembrane region" description="Helical" evidence="1">
    <location>
        <begin position="120"/>
        <end position="141"/>
    </location>
</feature>
<reference evidence="2 3" key="1">
    <citation type="submission" date="2015-05" db="EMBL/GenBank/DDBJ databases">
        <authorList>
            <person name="Tang B."/>
            <person name="Yu Y."/>
        </authorList>
    </citation>
    <scope>NUCLEOTIDE SEQUENCE [LARGE SCALE GENOMIC DNA]</scope>
    <source>
        <strain evidence="2 3">DSM 7029</strain>
    </source>
</reference>
<keyword evidence="3" id="KW-1185">Reference proteome</keyword>
<evidence type="ECO:0000313" key="3">
    <source>
        <dbReference type="Proteomes" id="UP000035352"/>
    </source>
</evidence>
<keyword evidence="1" id="KW-1133">Transmembrane helix</keyword>
<name>A0A0G3BI84_9BURK</name>
<dbReference type="EMBL" id="CP011371">
    <property type="protein sequence ID" value="AKJ27081.1"/>
    <property type="molecule type" value="Genomic_DNA"/>
</dbReference>
<evidence type="ECO:0000256" key="1">
    <source>
        <dbReference type="SAM" id="Phobius"/>
    </source>
</evidence>
<accession>A0A0G3BI84</accession>
<gene>
    <name evidence="2" type="ORF">AAW51_0390</name>
</gene>
<proteinExistence type="predicted"/>
<dbReference type="RefSeq" id="WP_157359561.1">
    <property type="nucleotide sequence ID" value="NZ_CP011371.1"/>
</dbReference>